<organism evidence="1 2">
    <name type="scientific">Artomyces pyxidatus</name>
    <dbReference type="NCBI Taxonomy" id="48021"/>
    <lineage>
        <taxon>Eukaryota</taxon>
        <taxon>Fungi</taxon>
        <taxon>Dikarya</taxon>
        <taxon>Basidiomycota</taxon>
        <taxon>Agaricomycotina</taxon>
        <taxon>Agaricomycetes</taxon>
        <taxon>Russulales</taxon>
        <taxon>Auriscalpiaceae</taxon>
        <taxon>Artomyces</taxon>
    </lineage>
</organism>
<keyword evidence="2" id="KW-1185">Reference proteome</keyword>
<evidence type="ECO:0000313" key="2">
    <source>
        <dbReference type="Proteomes" id="UP000814140"/>
    </source>
</evidence>
<evidence type="ECO:0000313" key="1">
    <source>
        <dbReference type="EMBL" id="KAI0054737.1"/>
    </source>
</evidence>
<name>A0ACB8SES4_9AGAM</name>
<reference evidence="1" key="2">
    <citation type="journal article" date="2022" name="New Phytol.">
        <title>Evolutionary transition to the ectomycorrhizal habit in the genomes of a hyperdiverse lineage of mushroom-forming fungi.</title>
        <authorList>
            <person name="Looney B."/>
            <person name="Miyauchi S."/>
            <person name="Morin E."/>
            <person name="Drula E."/>
            <person name="Courty P.E."/>
            <person name="Kohler A."/>
            <person name="Kuo A."/>
            <person name="LaButti K."/>
            <person name="Pangilinan J."/>
            <person name="Lipzen A."/>
            <person name="Riley R."/>
            <person name="Andreopoulos W."/>
            <person name="He G."/>
            <person name="Johnson J."/>
            <person name="Nolan M."/>
            <person name="Tritt A."/>
            <person name="Barry K.W."/>
            <person name="Grigoriev I.V."/>
            <person name="Nagy L.G."/>
            <person name="Hibbett D."/>
            <person name="Henrissat B."/>
            <person name="Matheny P.B."/>
            <person name="Labbe J."/>
            <person name="Martin F.M."/>
        </authorList>
    </citation>
    <scope>NUCLEOTIDE SEQUENCE</scope>
    <source>
        <strain evidence="1">HHB10654</strain>
    </source>
</reference>
<dbReference type="EMBL" id="MU277354">
    <property type="protein sequence ID" value="KAI0054737.1"/>
    <property type="molecule type" value="Genomic_DNA"/>
</dbReference>
<gene>
    <name evidence="1" type="ORF">BV25DRAFT_1816620</name>
</gene>
<sequence>IVDREDRIVVYMAGQPRGDATWPETVKQAGLDMEAAVSIAGFPESPKEHPRGRHNVLNIGFSHGGGPKAPYPTAVKNSAHGHAMQCLHRSRALYRIAGFASSALCMGAPCIFGHYVDVLGKVKRQRPDLKHPFENSIFPTATFNFGPCAIAFPHRDAQNIPYGWCAITALGNFDPKVGGHLYLWELKLIVEFPPGSTILIPSAVVTHGNTPIQEGKTRQSFTQYCAGALMRWQGYGFRTEAEMEEEDPALHSLFTQSAPSRWKEALGYFSKCNELEADHAVLRASRASS</sequence>
<proteinExistence type="predicted"/>
<feature type="non-terminal residue" evidence="1">
    <location>
        <position position="1"/>
    </location>
</feature>
<dbReference type="Proteomes" id="UP000814140">
    <property type="component" value="Unassembled WGS sequence"/>
</dbReference>
<comment type="caution">
    <text evidence="1">The sequence shown here is derived from an EMBL/GenBank/DDBJ whole genome shotgun (WGS) entry which is preliminary data.</text>
</comment>
<protein>
    <submittedName>
        <fullName evidence="1">Uncharacterized protein</fullName>
    </submittedName>
</protein>
<accession>A0ACB8SES4</accession>
<reference evidence="1" key="1">
    <citation type="submission" date="2021-03" db="EMBL/GenBank/DDBJ databases">
        <authorList>
            <consortium name="DOE Joint Genome Institute"/>
            <person name="Ahrendt S."/>
            <person name="Looney B.P."/>
            <person name="Miyauchi S."/>
            <person name="Morin E."/>
            <person name="Drula E."/>
            <person name="Courty P.E."/>
            <person name="Chicoki N."/>
            <person name="Fauchery L."/>
            <person name="Kohler A."/>
            <person name="Kuo A."/>
            <person name="Labutti K."/>
            <person name="Pangilinan J."/>
            <person name="Lipzen A."/>
            <person name="Riley R."/>
            <person name="Andreopoulos W."/>
            <person name="He G."/>
            <person name="Johnson J."/>
            <person name="Barry K.W."/>
            <person name="Grigoriev I.V."/>
            <person name="Nagy L."/>
            <person name="Hibbett D."/>
            <person name="Henrissat B."/>
            <person name="Matheny P.B."/>
            <person name="Labbe J."/>
            <person name="Martin F."/>
        </authorList>
    </citation>
    <scope>NUCLEOTIDE SEQUENCE</scope>
    <source>
        <strain evidence="1">HHB10654</strain>
    </source>
</reference>